<proteinExistence type="predicted"/>
<evidence type="ECO:0000313" key="3">
    <source>
        <dbReference type="Proteomes" id="UP000297245"/>
    </source>
</evidence>
<feature type="region of interest" description="Disordered" evidence="1">
    <location>
        <begin position="224"/>
        <end position="249"/>
    </location>
</feature>
<sequence>MDLEYPTSTIPTPTSFLRMEPATSMGNVAGLDLARTLNAISLNGVIRGQRADMRTLALAGIRLVRGHPGRVGDVVHQYLGITGGNLASLSLIIDHGSQPKIRDSFHWAILSFNALCTKLDHVEIRDSFRQAILSFNALCTKLDHVTNASCAITGSFCENDPVMSLMQRHVQLDVPTLERALIGRPCTRLEGASIPTLAQPVILVGSVVTSTGDVVNVPEVPEVNPRKRSLAKVNDLPTKPGSNKRQHRK</sequence>
<accession>A0A4S8M356</accession>
<dbReference type="Proteomes" id="UP000297245">
    <property type="component" value="Unassembled WGS sequence"/>
</dbReference>
<gene>
    <name evidence="2" type="ORF">K435DRAFT_797246</name>
</gene>
<organism evidence="2 3">
    <name type="scientific">Dendrothele bispora (strain CBS 962.96)</name>
    <dbReference type="NCBI Taxonomy" id="1314807"/>
    <lineage>
        <taxon>Eukaryota</taxon>
        <taxon>Fungi</taxon>
        <taxon>Dikarya</taxon>
        <taxon>Basidiomycota</taxon>
        <taxon>Agaricomycotina</taxon>
        <taxon>Agaricomycetes</taxon>
        <taxon>Agaricomycetidae</taxon>
        <taxon>Agaricales</taxon>
        <taxon>Agaricales incertae sedis</taxon>
        <taxon>Dendrothele</taxon>
    </lineage>
</organism>
<reference evidence="2 3" key="1">
    <citation type="journal article" date="2019" name="Nat. Ecol. Evol.">
        <title>Megaphylogeny resolves global patterns of mushroom evolution.</title>
        <authorList>
            <person name="Varga T."/>
            <person name="Krizsan K."/>
            <person name="Foldi C."/>
            <person name="Dima B."/>
            <person name="Sanchez-Garcia M."/>
            <person name="Sanchez-Ramirez S."/>
            <person name="Szollosi G.J."/>
            <person name="Szarkandi J.G."/>
            <person name="Papp V."/>
            <person name="Albert L."/>
            <person name="Andreopoulos W."/>
            <person name="Angelini C."/>
            <person name="Antonin V."/>
            <person name="Barry K.W."/>
            <person name="Bougher N.L."/>
            <person name="Buchanan P."/>
            <person name="Buyck B."/>
            <person name="Bense V."/>
            <person name="Catcheside P."/>
            <person name="Chovatia M."/>
            <person name="Cooper J."/>
            <person name="Damon W."/>
            <person name="Desjardin D."/>
            <person name="Finy P."/>
            <person name="Geml J."/>
            <person name="Haridas S."/>
            <person name="Hughes K."/>
            <person name="Justo A."/>
            <person name="Karasinski D."/>
            <person name="Kautmanova I."/>
            <person name="Kiss B."/>
            <person name="Kocsube S."/>
            <person name="Kotiranta H."/>
            <person name="LaButti K.M."/>
            <person name="Lechner B.E."/>
            <person name="Liimatainen K."/>
            <person name="Lipzen A."/>
            <person name="Lukacs Z."/>
            <person name="Mihaltcheva S."/>
            <person name="Morgado L.N."/>
            <person name="Niskanen T."/>
            <person name="Noordeloos M.E."/>
            <person name="Ohm R.A."/>
            <person name="Ortiz-Santana B."/>
            <person name="Ovrebo C."/>
            <person name="Racz N."/>
            <person name="Riley R."/>
            <person name="Savchenko A."/>
            <person name="Shiryaev A."/>
            <person name="Soop K."/>
            <person name="Spirin V."/>
            <person name="Szebenyi C."/>
            <person name="Tomsovsky M."/>
            <person name="Tulloss R.E."/>
            <person name="Uehling J."/>
            <person name="Grigoriev I.V."/>
            <person name="Vagvolgyi C."/>
            <person name="Papp T."/>
            <person name="Martin F.M."/>
            <person name="Miettinen O."/>
            <person name="Hibbett D.S."/>
            <person name="Nagy L.G."/>
        </authorList>
    </citation>
    <scope>NUCLEOTIDE SEQUENCE [LARGE SCALE GENOMIC DNA]</scope>
    <source>
        <strain evidence="2 3">CBS 962.96</strain>
    </source>
</reference>
<name>A0A4S8M356_DENBC</name>
<dbReference type="AlphaFoldDB" id="A0A4S8M356"/>
<evidence type="ECO:0000256" key="1">
    <source>
        <dbReference type="SAM" id="MobiDB-lite"/>
    </source>
</evidence>
<evidence type="ECO:0000313" key="2">
    <source>
        <dbReference type="EMBL" id="THU96572.1"/>
    </source>
</evidence>
<dbReference type="EMBL" id="ML179174">
    <property type="protein sequence ID" value="THU96572.1"/>
    <property type="molecule type" value="Genomic_DNA"/>
</dbReference>
<protein>
    <submittedName>
        <fullName evidence="2">Uncharacterized protein</fullName>
    </submittedName>
</protein>
<keyword evidence="3" id="KW-1185">Reference proteome</keyword>